<evidence type="ECO:0000256" key="9">
    <source>
        <dbReference type="ARBA" id="ARBA00022764"/>
    </source>
</evidence>
<keyword evidence="6 16" id="KW-0645">Protease</keyword>
<name>A0A3T0E985_9PROT</name>
<feature type="binding site" evidence="15">
    <location>
        <begin position="198"/>
        <end position="200"/>
    </location>
    <ligand>
        <name>substrate</name>
    </ligand>
</feature>
<dbReference type="AlphaFoldDB" id="A0A3T0E985"/>
<sequence length="466" mass="48800">MRAVLAVIAAAFLLAVPQALAQPREGFGDLADQLSPAVVNISAAQRMRSQANLPTFPPGSPLERFNDLLGDNPRVANSLGSGFIIDARGLVVTNNHVIEEADEVEVVFTDGRTLPADIVGVDPATDLAVLRIRGGGENFPFVRFGDSDGARVGDWVIAIGNPFGLGGSLTAGVISARGREIGGRYDDYLQTDVAINRGNSGGPLFNMDGQVVGVNTAIFSPTGASVGISFSIPSNIAAPIVRQLAEFGETRRGWLGVNVQAVTADTAEALGLASPRGAIVSRVDPDGPAYAAGIERGDLILAFNGEVVPDDRRLPRMVADTAIGSRVSVDVLRRGEPLTLEVEVQRLDEPDAAPARPVGADSDTPGATPSSRTVFGLTLAPVTDALRRTHRLHPDARGLVVTAVEPGSDAAGKVRVGDVVEEIAWTQVSTVDEARQIARAAAGESGRPVLFSLNRQGQFILQSLRP</sequence>
<protein>
    <recommendedName>
        <fullName evidence="5">Probable periplasmic serine endoprotease DegP-like</fullName>
        <ecNumber evidence="4">3.4.21.107</ecNumber>
    </recommendedName>
    <alternativeName>
        <fullName evidence="13">Protease Do</fullName>
    </alternativeName>
</protein>
<keyword evidence="7" id="KW-0732">Signal</keyword>
<dbReference type="PROSITE" id="PS50106">
    <property type="entry name" value="PDZ"/>
    <property type="match status" value="2"/>
</dbReference>
<dbReference type="RefSeq" id="WP_127566441.1">
    <property type="nucleotide sequence ID" value="NZ_BMFB01000007.1"/>
</dbReference>
<dbReference type="KEGG" id="gak:X907_1346"/>
<keyword evidence="10" id="KW-0378">Hydrolase</keyword>
<reference evidence="16 17" key="1">
    <citation type="submission" date="2016-12" db="EMBL/GenBank/DDBJ databases">
        <title>The genome of dimorphic prosthecate Glycocaulis alkaliphilus 6b-8t, isolated from crude oil dictates its adaptability in petroleum environments.</title>
        <authorList>
            <person name="Wu X.-L."/>
            <person name="Geng S."/>
        </authorList>
    </citation>
    <scope>NUCLEOTIDE SEQUENCE [LARGE SCALE GENOMIC DNA]</scope>
    <source>
        <strain evidence="16 17">6B-8</strain>
    </source>
</reference>
<dbReference type="InterPro" id="IPR009003">
    <property type="entry name" value="Peptidase_S1_PA"/>
</dbReference>
<dbReference type="GO" id="GO:0042597">
    <property type="term" value="C:periplasmic space"/>
    <property type="evidence" value="ECO:0007669"/>
    <property type="project" value="UniProtKB-SubCell"/>
</dbReference>
<evidence type="ECO:0000256" key="15">
    <source>
        <dbReference type="PIRSR" id="PIRSR611782-2"/>
    </source>
</evidence>
<evidence type="ECO:0000256" key="2">
    <source>
        <dbReference type="ARBA" id="ARBA00004418"/>
    </source>
</evidence>
<dbReference type="NCBIfam" id="TIGR02037">
    <property type="entry name" value="degP_htrA_DO"/>
    <property type="match status" value="1"/>
</dbReference>
<comment type="catalytic activity">
    <reaction evidence="1">
        <text>Acts on substrates that are at least partially unfolded. The cleavage site P1 residue is normally between a pair of hydrophobic residues, such as Val-|-Val.</text>
        <dbReference type="EC" id="3.4.21.107"/>
    </reaction>
</comment>
<evidence type="ECO:0000256" key="4">
    <source>
        <dbReference type="ARBA" id="ARBA00013035"/>
    </source>
</evidence>
<comment type="subcellular location">
    <subcellularLocation>
        <location evidence="2">Periplasm</location>
    </subcellularLocation>
</comment>
<evidence type="ECO:0000313" key="16">
    <source>
        <dbReference type="EMBL" id="AZU03879.1"/>
    </source>
</evidence>
<evidence type="ECO:0000256" key="7">
    <source>
        <dbReference type="ARBA" id="ARBA00022729"/>
    </source>
</evidence>
<dbReference type="InterPro" id="IPR001478">
    <property type="entry name" value="PDZ"/>
</dbReference>
<dbReference type="GO" id="GO:0004252">
    <property type="term" value="F:serine-type endopeptidase activity"/>
    <property type="evidence" value="ECO:0007669"/>
    <property type="project" value="InterPro"/>
</dbReference>
<dbReference type="Proteomes" id="UP000286954">
    <property type="component" value="Chromosome"/>
</dbReference>
<proteinExistence type="inferred from homology"/>
<evidence type="ECO:0000256" key="11">
    <source>
        <dbReference type="ARBA" id="ARBA00022825"/>
    </source>
</evidence>
<dbReference type="OrthoDB" id="9758917at2"/>
<keyword evidence="12" id="KW-0346">Stress response</keyword>
<dbReference type="EMBL" id="CP018911">
    <property type="protein sequence ID" value="AZU03879.1"/>
    <property type="molecule type" value="Genomic_DNA"/>
</dbReference>
<gene>
    <name evidence="16" type="ORF">X907_1346</name>
</gene>
<organism evidence="16 17">
    <name type="scientific">Glycocaulis alkaliphilus</name>
    <dbReference type="NCBI Taxonomy" id="1434191"/>
    <lineage>
        <taxon>Bacteria</taxon>
        <taxon>Pseudomonadati</taxon>
        <taxon>Pseudomonadota</taxon>
        <taxon>Alphaproteobacteria</taxon>
        <taxon>Maricaulales</taxon>
        <taxon>Maricaulaceae</taxon>
        <taxon>Glycocaulis</taxon>
    </lineage>
</organism>
<dbReference type="SUPFAM" id="SSF50494">
    <property type="entry name" value="Trypsin-like serine proteases"/>
    <property type="match status" value="1"/>
</dbReference>
<dbReference type="PANTHER" id="PTHR22939">
    <property type="entry name" value="SERINE PROTEASE FAMILY S1C HTRA-RELATED"/>
    <property type="match status" value="1"/>
</dbReference>
<dbReference type="CDD" id="cd10839">
    <property type="entry name" value="cpPDZ1_DegP-like"/>
    <property type="match status" value="1"/>
</dbReference>
<feature type="binding site" evidence="15">
    <location>
        <position position="126"/>
    </location>
    <ligand>
        <name>substrate</name>
    </ligand>
</feature>
<evidence type="ECO:0000256" key="13">
    <source>
        <dbReference type="ARBA" id="ARBA00032850"/>
    </source>
</evidence>
<dbReference type="SMART" id="SM00228">
    <property type="entry name" value="PDZ"/>
    <property type="match status" value="2"/>
</dbReference>
<dbReference type="InterPro" id="IPR011782">
    <property type="entry name" value="Pept_S1C_Do"/>
</dbReference>
<keyword evidence="11" id="KW-0720">Serine protease</keyword>
<dbReference type="SUPFAM" id="SSF50156">
    <property type="entry name" value="PDZ domain-like"/>
    <property type="match status" value="2"/>
</dbReference>
<evidence type="ECO:0000256" key="3">
    <source>
        <dbReference type="ARBA" id="ARBA00010541"/>
    </source>
</evidence>
<dbReference type="Pfam" id="PF13180">
    <property type="entry name" value="PDZ_2"/>
    <property type="match status" value="1"/>
</dbReference>
<evidence type="ECO:0000256" key="1">
    <source>
        <dbReference type="ARBA" id="ARBA00001772"/>
    </source>
</evidence>
<feature type="active site" description="Charge relay system" evidence="14">
    <location>
        <position position="126"/>
    </location>
</feature>
<dbReference type="Gene3D" id="2.30.42.10">
    <property type="match status" value="2"/>
</dbReference>
<keyword evidence="9" id="KW-0574">Periplasm</keyword>
<evidence type="ECO:0000256" key="10">
    <source>
        <dbReference type="ARBA" id="ARBA00022801"/>
    </source>
</evidence>
<evidence type="ECO:0000256" key="12">
    <source>
        <dbReference type="ARBA" id="ARBA00023016"/>
    </source>
</evidence>
<accession>A0A3T0E985</accession>
<feature type="active site" description="Charge relay system" evidence="14">
    <location>
        <position position="200"/>
    </location>
</feature>
<feature type="active site" description="Charge relay system" evidence="14">
    <location>
        <position position="96"/>
    </location>
</feature>
<evidence type="ECO:0000256" key="6">
    <source>
        <dbReference type="ARBA" id="ARBA00022670"/>
    </source>
</evidence>
<dbReference type="Pfam" id="PF13365">
    <property type="entry name" value="Trypsin_2"/>
    <property type="match status" value="1"/>
</dbReference>
<comment type="similarity">
    <text evidence="3">Belongs to the peptidase S1C family.</text>
</comment>
<dbReference type="GO" id="GO:0006508">
    <property type="term" value="P:proteolysis"/>
    <property type="evidence" value="ECO:0007669"/>
    <property type="project" value="UniProtKB-KW"/>
</dbReference>
<dbReference type="PRINTS" id="PR00834">
    <property type="entry name" value="PROTEASES2C"/>
</dbReference>
<dbReference type="PANTHER" id="PTHR22939:SF130">
    <property type="entry name" value="PERIPLASMIC SERINE ENDOPROTEASE DEGP-LIKE-RELATED"/>
    <property type="match status" value="1"/>
</dbReference>
<evidence type="ECO:0000256" key="8">
    <source>
        <dbReference type="ARBA" id="ARBA00022737"/>
    </source>
</evidence>
<keyword evidence="8" id="KW-0677">Repeat</keyword>
<dbReference type="Gene3D" id="2.40.10.120">
    <property type="match status" value="1"/>
</dbReference>
<feature type="binding site" evidence="15">
    <location>
        <position position="96"/>
    </location>
    <ligand>
        <name>substrate</name>
    </ligand>
</feature>
<evidence type="ECO:0000256" key="14">
    <source>
        <dbReference type="PIRSR" id="PIRSR611782-1"/>
    </source>
</evidence>
<keyword evidence="17" id="KW-1185">Reference proteome</keyword>
<evidence type="ECO:0000313" key="17">
    <source>
        <dbReference type="Proteomes" id="UP000286954"/>
    </source>
</evidence>
<dbReference type="InterPro" id="IPR001940">
    <property type="entry name" value="Peptidase_S1C"/>
</dbReference>
<evidence type="ECO:0000256" key="5">
    <source>
        <dbReference type="ARBA" id="ARBA00013958"/>
    </source>
</evidence>
<dbReference type="InterPro" id="IPR036034">
    <property type="entry name" value="PDZ_sf"/>
</dbReference>
<dbReference type="EC" id="3.4.21.107" evidence="4"/>